<comment type="function">
    <text evidence="6">E3 ubiquitin-protein ligase which accepts ubiquitin from specific E2 ubiquitin-conjugating enzymes, and transfers it to substrates, generally promoting their degradation by the proteasome.</text>
</comment>
<keyword evidence="4 6" id="KW-0106">Calcium</keyword>
<dbReference type="InterPro" id="IPR001841">
    <property type="entry name" value="Znf_RING"/>
</dbReference>
<dbReference type="InterPro" id="IPR036537">
    <property type="entry name" value="Adaptor_Cbl_N_dom_sf"/>
</dbReference>
<dbReference type="InterPro" id="IPR013083">
    <property type="entry name" value="Znf_RING/FYVE/PHD"/>
</dbReference>
<dbReference type="InterPro" id="IPR024162">
    <property type="entry name" value="Adaptor_Cbl"/>
</dbReference>
<dbReference type="FunFam" id="3.30.40.10:FF:000015">
    <property type="entry name" value="E3 ubiquitin-protein ligase CBL"/>
    <property type="match status" value="1"/>
</dbReference>
<protein>
    <recommendedName>
        <fullName evidence="6">E3 ubiquitin-protein ligase CBL</fullName>
        <ecNumber evidence="6">2.3.2.27</ecNumber>
    </recommendedName>
</protein>
<keyword evidence="1 6" id="KW-0479">Metal-binding</keyword>
<dbReference type="GO" id="GO:0045121">
    <property type="term" value="C:membrane raft"/>
    <property type="evidence" value="ECO:0007669"/>
    <property type="project" value="TreeGrafter"/>
</dbReference>
<dbReference type="InterPro" id="IPR014742">
    <property type="entry name" value="Adaptor_Cbl_SH2-like"/>
</dbReference>
<dbReference type="SUPFAM" id="SSF55550">
    <property type="entry name" value="SH2 domain"/>
    <property type="match status" value="1"/>
</dbReference>
<keyword evidence="3 6" id="KW-0862">Zinc</keyword>
<dbReference type="InterPro" id="IPR017907">
    <property type="entry name" value="Znf_RING_CS"/>
</dbReference>
<keyword evidence="6" id="KW-0833">Ubl conjugation pathway</keyword>
<dbReference type="SUPFAM" id="SSF47668">
    <property type="entry name" value="N-terminal domain of cbl (N-cbl)"/>
    <property type="match status" value="1"/>
</dbReference>
<keyword evidence="6" id="KW-0808">Transferase</keyword>
<dbReference type="PROSITE" id="PS50089">
    <property type="entry name" value="ZF_RING_2"/>
    <property type="match status" value="1"/>
</dbReference>
<evidence type="ECO:0000313" key="10">
    <source>
        <dbReference type="EMBL" id="OQV21994.1"/>
    </source>
</evidence>
<comment type="pathway">
    <text evidence="6">Protein modification; protein ubiquitination.</text>
</comment>
<dbReference type="PROSITE" id="PS00518">
    <property type="entry name" value="ZF_RING_1"/>
    <property type="match status" value="1"/>
</dbReference>
<dbReference type="InterPro" id="IPR036860">
    <property type="entry name" value="SH2_dom_sf"/>
</dbReference>
<dbReference type="Pfam" id="PF02762">
    <property type="entry name" value="Cbl_N3"/>
    <property type="match status" value="1"/>
</dbReference>
<dbReference type="PROSITE" id="PS51506">
    <property type="entry name" value="CBL_PTB"/>
    <property type="match status" value="1"/>
</dbReference>
<dbReference type="SUPFAM" id="SSF57850">
    <property type="entry name" value="RING/U-box"/>
    <property type="match status" value="1"/>
</dbReference>
<comment type="caution">
    <text evidence="10">The sequence shown here is derived from an EMBL/GenBank/DDBJ whole genome shotgun (WGS) entry which is preliminary data.</text>
</comment>
<dbReference type="FunFam" id="1.10.238.10:FF:000022">
    <property type="entry name" value="E3 ubiquitin-protein ligase CBL"/>
    <property type="match status" value="1"/>
</dbReference>
<dbReference type="SUPFAM" id="SSF47473">
    <property type="entry name" value="EF-hand"/>
    <property type="match status" value="1"/>
</dbReference>
<evidence type="ECO:0000256" key="7">
    <source>
        <dbReference type="SAM" id="MobiDB-lite"/>
    </source>
</evidence>
<evidence type="ECO:0000256" key="5">
    <source>
        <dbReference type="PROSITE-ProRule" id="PRU00175"/>
    </source>
</evidence>
<dbReference type="PANTHER" id="PTHR23007:SF11">
    <property type="entry name" value="E3 UBIQUITIN-PROTEIN LIGASE CBL"/>
    <property type="match status" value="1"/>
</dbReference>
<dbReference type="Gene3D" id="3.30.505.10">
    <property type="entry name" value="SH2 domain"/>
    <property type="match status" value="1"/>
</dbReference>
<dbReference type="GO" id="GO:0005886">
    <property type="term" value="C:plasma membrane"/>
    <property type="evidence" value="ECO:0007669"/>
    <property type="project" value="TreeGrafter"/>
</dbReference>
<dbReference type="InterPro" id="IPR024159">
    <property type="entry name" value="Cbl_PTB"/>
</dbReference>
<dbReference type="Gene3D" id="1.20.930.20">
    <property type="entry name" value="Adaptor protein Cbl, N-terminal domain"/>
    <property type="match status" value="1"/>
</dbReference>
<evidence type="ECO:0000256" key="3">
    <source>
        <dbReference type="ARBA" id="ARBA00022833"/>
    </source>
</evidence>
<dbReference type="CDD" id="cd09920">
    <property type="entry name" value="SH2_Cbl-b_TKB"/>
    <property type="match status" value="1"/>
</dbReference>
<feature type="region of interest" description="Disordered" evidence="7">
    <location>
        <begin position="479"/>
        <end position="535"/>
    </location>
</feature>
<evidence type="ECO:0000256" key="2">
    <source>
        <dbReference type="ARBA" id="ARBA00022771"/>
    </source>
</evidence>
<dbReference type="InterPro" id="IPR003153">
    <property type="entry name" value="Adaptor_Cbl_N_hlx"/>
</dbReference>
<dbReference type="Proteomes" id="UP000192578">
    <property type="component" value="Unassembled WGS sequence"/>
</dbReference>
<evidence type="ECO:0000256" key="4">
    <source>
        <dbReference type="ARBA" id="ARBA00022837"/>
    </source>
</evidence>
<dbReference type="OrthoDB" id="7237699at2759"/>
<dbReference type="CDD" id="cd16708">
    <property type="entry name" value="RING-HC_Cbl"/>
    <property type="match status" value="1"/>
</dbReference>
<dbReference type="GO" id="GO:0005509">
    <property type="term" value="F:calcium ion binding"/>
    <property type="evidence" value="ECO:0007669"/>
    <property type="project" value="UniProtKB-UniRule"/>
</dbReference>
<keyword evidence="2 5" id="KW-0863">Zinc-finger</keyword>
<dbReference type="SMART" id="SM00184">
    <property type="entry name" value="RING"/>
    <property type="match status" value="1"/>
</dbReference>
<dbReference type="GO" id="GO:0007166">
    <property type="term" value="P:cell surface receptor signaling pathway"/>
    <property type="evidence" value="ECO:0007669"/>
    <property type="project" value="InterPro"/>
</dbReference>
<dbReference type="InterPro" id="IPR011992">
    <property type="entry name" value="EF-hand-dom_pair"/>
</dbReference>
<organism evidence="10 11">
    <name type="scientific">Hypsibius exemplaris</name>
    <name type="common">Freshwater tardigrade</name>
    <dbReference type="NCBI Taxonomy" id="2072580"/>
    <lineage>
        <taxon>Eukaryota</taxon>
        <taxon>Metazoa</taxon>
        <taxon>Ecdysozoa</taxon>
        <taxon>Tardigrada</taxon>
        <taxon>Eutardigrada</taxon>
        <taxon>Parachela</taxon>
        <taxon>Hypsibioidea</taxon>
        <taxon>Hypsibiidae</taxon>
        <taxon>Hypsibius</taxon>
    </lineage>
</organism>
<accession>A0A1W0X3V7</accession>
<comment type="catalytic activity">
    <reaction evidence="6">
        <text>S-ubiquitinyl-[E2 ubiquitin-conjugating enzyme]-L-cysteine + [acceptor protein]-L-lysine = [E2 ubiquitin-conjugating enzyme]-L-cysteine + N(6)-ubiquitinyl-[acceptor protein]-L-lysine.</text>
        <dbReference type="EC" id="2.3.2.27"/>
    </reaction>
</comment>
<evidence type="ECO:0000313" key="11">
    <source>
        <dbReference type="Proteomes" id="UP000192578"/>
    </source>
</evidence>
<feature type="domain" description="Cbl-PTB" evidence="9">
    <location>
        <begin position="31"/>
        <end position="337"/>
    </location>
</feature>
<dbReference type="GO" id="GO:0017124">
    <property type="term" value="F:SH3 domain binding"/>
    <property type="evidence" value="ECO:0007669"/>
    <property type="project" value="TreeGrafter"/>
</dbReference>
<dbReference type="Pfam" id="PF02262">
    <property type="entry name" value="Cbl_N"/>
    <property type="match status" value="1"/>
</dbReference>
<name>A0A1W0X3V7_HYPEX</name>
<reference evidence="11" key="1">
    <citation type="submission" date="2017-01" db="EMBL/GenBank/DDBJ databases">
        <title>Comparative genomics of anhydrobiosis in the tardigrade Hypsibius dujardini.</title>
        <authorList>
            <person name="Yoshida Y."/>
            <person name="Koutsovoulos G."/>
            <person name="Laetsch D."/>
            <person name="Stevens L."/>
            <person name="Kumar S."/>
            <person name="Horikawa D."/>
            <person name="Ishino K."/>
            <person name="Komine S."/>
            <person name="Tomita M."/>
            <person name="Blaxter M."/>
            <person name="Arakawa K."/>
        </authorList>
    </citation>
    <scope>NUCLEOTIDE SEQUENCE [LARGE SCALE GENOMIC DNA]</scope>
    <source>
        <strain evidence="11">Z151</strain>
    </source>
</reference>
<dbReference type="InterPro" id="IPR014741">
    <property type="entry name" value="Adaptor_Cbl_EF_hand-like"/>
</dbReference>
<dbReference type="Pfam" id="PF02761">
    <property type="entry name" value="Cbl_N2"/>
    <property type="match status" value="1"/>
</dbReference>
<dbReference type="AlphaFoldDB" id="A0A1W0X3V7"/>
<dbReference type="GO" id="GO:0061630">
    <property type="term" value="F:ubiquitin protein ligase activity"/>
    <property type="evidence" value="ECO:0007669"/>
    <property type="project" value="UniProtKB-EC"/>
</dbReference>
<dbReference type="Pfam" id="PF13920">
    <property type="entry name" value="zf-C3HC4_3"/>
    <property type="match status" value="1"/>
</dbReference>
<dbReference type="Gene3D" id="3.30.40.10">
    <property type="entry name" value="Zinc/RING finger domain, C3HC4 (zinc finger)"/>
    <property type="match status" value="1"/>
</dbReference>
<dbReference type="PANTHER" id="PTHR23007">
    <property type="entry name" value="CBL"/>
    <property type="match status" value="1"/>
</dbReference>
<dbReference type="GO" id="GO:0008270">
    <property type="term" value="F:zinc ion binding"/>
    <property type="evidence" value="ECO:0007669"/>
    <property type="project" value="UniProtKB-KW"/>
</dbReference>
<keyword evidence="11" id="KW-1185">Reference proteome</keyword>
<evidence type="ECO:0000256" key="6">
    <source>
        <dbReference type="RuleBase" id="RU367001"/>
    </source>
</evidence>
<dbReference type="FunFam" id="3.30.505.10:FF:000007">
    <property type="entry name" value="E3 ubiquitin-protein ligase CBL"/>
    <property type="match status" value="1"/>
</dbReference>
<evidence type="ECO:0000256" key="1">
    <source>
        <dbReference type="ARBA" id="ARBA00022723"/>
    </source>
</evidence>
<dbReference type="Gene3D" id="1.10.238.10">
    <property type="entry name" value="EF-hand"/>
    <property type="match status" value="1"/>
</dbReference>
<dbReference type="GO" id="GO:0023051">
    <property type="term" value="P:regulation of signaling"/>
    <property type="evidence" value="ECO:0007669"/>
    <property type="project" value="InterPro"/>
</dbReference>
<dbReference type="GO" id="GO:0001784">
    <property type="term" value="F:phosphotyrosine residue binding"/>
    <property type="evidence" value="ECO:0007669"/>
    <property type="project" value="UniProtKB-UniRule"/>
</dbReference>
<dbReference type="UniPathway" id="UPA00143"/>
<evidence type="ECO:0000259" key="8">
    <source>
        <dbReference type="PROSITE" id="PS50089"/>
    </source>
</evidence>
<feature type="domain" description="RING-type" evidence="8">
    <location>
        <begin position="367"/>
        <end position="408"/>
    </location>
</feature>
<feature type="compositionally biased region" description="Pro residues" evidence="7">
    <location>
        <begin position="509"/>
        <end position="525"/>
    </location>
</feature>
<dbReference type="GO" id="GO:0016567">
    <property type="term" value="P:protein ubiquitination"/>
    <property type="evidence" value="ECO:0007669"/>
    <property type="project" value="UniProtKB-UniPathway"/>
</dbReference>
<comment type="domain">
    <text evidence="6">The N-terminus is composed of the phosphotyrosine binding (PTB) domain, a short linker region and the RING-type zinc finger. The PTB domain, which is also called TKB (tyrosine kinase binding) domain, is composed of three different subdomains: a four-helix bundle (4H), a calcium-binding EF hand and a divergent SH2 domain.</text>
</comment>
<dbReference type="GO" id="GO:0030971">
    <property type="term" value="F:receptor tyrosine kinase binding"/>
    <property type="evidence" value="ECO:0007669"/>
    <property type="project" value="TreeGrafter"/>
</dbReference>
<dbReference type="EC" id="2.3.2.27" evidence="6"/>
<sequence length="535" mass="60420">MASTANGGGRSHNNIWSRLHDALSEAVNPQQRAAPAADRRTTEKVWRLMDKVVTLCQQPRMNLKNSPPFILDILPDTYSHLKLIATKNERRVQSPNEEEFFAAFLESLMRKCKETIKLFKDGKETLFEESSACRRNLNKLSLVFSHMLAELKALYPEGEYRGDTFRITKADAAEWWKSAFHDRIVVPWGQFLGQLSEKHEVGSSLEAAALKSTIDLTCSDCISIFEFDVFTRLFQPWPTLLKNWQVLAVTHPGYVAFLTYDEVKARLSKHVTKPGSYVFRLSCTRLGQWAIGYVTQERTILQTIPQNKSLCQALLDGAREGFYLYPDGRNISPDLTSTVNTDQEDHIQVTQEQYELYCEMGSTFQLCKICAERNKDIRLEPCGHLLCTPCMQSWQESEQGSPSCPFCRAEIKDTETVVVDPFRPERSSSTSPVSMEVNEDADLLVDIEENTNKPIAGYDSMHLNLPGLNSAVMNGIRVERSPVPTPEGSPMIDRRMQQTRGHGVTYSQNPPPVPPRRLSPMPSPQLAPRATASGR</sequence>
<proteinExistence type="predicted"/>
<evidence type="ECO:0000259" key="9">
    <source>
        <dbReference type="PROSITE" id="PS51506"/>
    </source>
</evidence>
<gene>
    <name evidence="10" type="ORF">BV898_04204</name>
</gene>
<dbReference type="EMBL" id="MTYJ01000020">
    <property type="protein sequence ID" value="OQV21994.1"/>
    <property type="molecule type" value="Genomic_DNA"/>
</dbReference>